<dbReference type="KEGG" id="acs:100556739"/>
<dbReference type="InterPro" id="IPR006052">
    <property type="entry name" value="TNF_dom"/>
</dbReference>
<dbReference type="SUPFAM" id="SSF49842">
    <property type="entry name" value="TNF-like"/>
    <property type="match status" value="1"/>
</dbReference>
<evidence type="ECO:0000256" key="5">
    <source>
        <dbReference type="ARBA" id="ARBA00008670"/>
    </source>
</evidence>
<dbReference type="GO" id="GO:0032735">
    <property type="term" value="P:positive regulation of interleukin-12 production"/>
    <property type="evidence" value="ECO:0007669"/>
    <property type="project" value="Ensembl"/>
</dbReference>
<dbReference type="HOGENOM" id="CLU_093203_0_0_1"/>
<keyword evidence="7" id="KW-1003">Cell membrane</keyword>
<keyword evidence="14 18" id="KW-1015">Disulfide bond</keyword>
<dbReference type="GO" id="GO:0023035">
    <property type="term" value="P:CD40 signaling pathway"/>
    <property type="evidence" value="ECO:0007669"/>
    <property type="project" value="Ensembl"/>
</dbReference>
<evidence type="ECO:0000256" key="12">
    <source>
        <dbReference type="ARBA" id="ARBA00022989"/>
    </source>
</evidence>
<reference evidence="21" key="2">
    <citation type="submission" date="2025-08" db="UniProtKB">
        <authorList>
            <consortium name="Ensembl"/>
        </authorList>
    </citation>
    <scope>IDENTIFICATION</scope>
</reference>
<keyword evidence="13 19" id="KW-0472">Membrane</keyword>
<dbReference type="InterPro" id="IPR003263">
    <property type="entry name" value="CD40L"/>
</dbReference>
<dbReference type="RefSeq" id="XP_008119691.1">
    <property type="nucleotide sequence ID" value="XM_008121484.2"/>
</dbReference>
<dbReference type="eggNOG" id="KOG3656">
    <property type="taxonomic scope" value="Eukaryota"/>
</dbReference>
<dbReference type="GO" id="GO:0005794">
    <property type="term" value="C:Golgi apparatus"/>
    <property type="evidence" value="ECO:0007669"/>
    <property type="project" value="Ensembl"/>
</dbReference>
<dbReference type="CDD" id="cd00184">
    <property type="entry name" value="TNF"/>
    <property type="match status" value="1"/>
</dbReference>
<organism evidence="21 22">
    <name type="scientific">Anolis carolinensis</name>
    <name type="common">Green anole</name>
    <name type="synonym">American chameleon</name>
    <dbReference type="NCBI Taxonomy" id="28377"/>
    <lineage>
        <taxon>Eukaryota</taxon>
        <taxon>Metazoa</taxon>
        <taxon>Chordata</taxon>
        <taxon>Craniata</taxon>
        <taxon>Vertebrata</taxon>
        <taxon>Euteleostomi</taxon>
        <taxon>Lepidosauria</taxon>
        <taxon>Squamata</taxon>
        <taxon>Bifurcata</taxon>
        <taxon>Unidentata</taxon>
        <taxon>Episquamata</taxon>
        <taxon>Toxicofera</taxon>
        <taxon>Iguania</taxon>
        <taxon>Dactyloidae</taxon>
        <taxon>Anolis</taxon>
    </lineage>
</organism>
<dbReference type="GO" id="GO:2001238">
    <property type="term" value="P:positive regulation of extrinsic apoptotic signaling pathway"/>
    <property type="evidence" value="ECO:0000318"/>
    <property type="project" value="GO_Central"/>
</dbReference>
<evidence type="ECO:0000313" key="22">
    <source>
        <dbReference type="Proteomes" id="UP000001646"/>
    </source>
</evidence>
<evidence type="ECO:0000256" key="13">
    <source>
        <dbReference type="ARBA" id="ARBA00023136"/>
    </source>
</evidence>
<keyword evidence="15" id="KW-0325">Glycoprotein</keyword>
<evidence type="ECO:0000256" key="6">
    <source>
        <dbReference type="ARBA" id="ARBA00014276"/>
    </source>
</evidence>
<dbReference type="OrthoDB" id="8667946at2759"/>
<evidence type="ECO:0000259" key="20">
    <source>
        <dbReference type="PROSITE" id="PS50049"/>
    </source>
</evidence>
<keyword evidence="11" id="KW-0735">Signal-anchor</keyword>
<dbReference type="GO" id="GO:0042100">
    <property type="term" value="P:B cell proliferation"/>
    <property type="evidence" value="ECO:0007669"/>
    <property type="project" value="Ensembl"/>
</dbReference>
<dbReference type="PANTHER" id="PTHR11471">
    <property type="entry name" value="TUMOR NECROSIS FACTOR FAMILY MEMBER"/>
    <property type="match status" value="1"/>
</dbReference>
<dbReference type="Gene3D" id="2.60.120.40">
    <property type="match status" value="1"/>
</dbReference>
<keyword evidence="22" id="KW-1185">Reference proteome</keyword>
<dbReference type="Pfam" id="PF00229">
    <property type="entry name" value="TNF"/>
    <property type="match status" value="1"/>
</dbReference>
<dbReference type="AlphaFoldDB" id="H9GTT6"/>
<proteinExistence type="inferred from homology"/>
<accession>H9GTT6</accession>
<evidence type="ECO:0000256" key="9">
    <source>
        <dbReference type="ARBA" id="ARBA00022525"/>
    </source>
</evidence>
<dbReference type="GO" id="GO:0005174">
    <property type="term" value="F:CD40 receptor binding"/>
    <property type="evidence" value="ECO:0007669"/>
    <property type="project" value="Ensembl"/>
</dbReference>
<dbReference type="GO" id="GO:0005125">
    <property type="term" value="F:cytokine activity"/>
    <property type="evidence" value="ECO:0000318"/>
    <property type="project" value="GO_Central"/>
</dbReference>
<evidence type="ECO:0000256" key="2">
    <source>
        <dbReference type="ARBA" id="ARBA00004241"/>
    </source>
</evidence>
<dbReference type="PIRSF" id="PIRSF016527">
    <property type="entry name" value="TNF_5"/>
    <property type="match status" value="1"/>
</dbReference>
<evidence type="ECO:0000256" key="4">
    <source>
        <dbReference type="ARBA" id="ARBA00004613"/>
    </source>
</evidence>
<evidence type="ECO:0000256" key="18">
    <source>
        <dbReference type="PIRSR" id="PIRSR016527-2"/>
    </source>
</evidence>
<dbReference type="GO" id="GO:0043539">
    <property type="term" value="F:protein serine/threonine kinase activator activity"/>
    <property type="evidence" value="ECO:0007669"/>
    <property type="project" value="Ensembl"/>
</dbReference>
<dbReference type="InterPro" id="IPR008983">
    <property type="entry name" value="Tumour_necrosis_fac-like_dom"/>
</dbReference>
<keyword evidence="9" id="KW-0964">Secreted</keyword>
<dbReference type="Ensembl" id="ENSACAT00000025828.3">
    <property type="protein sequence ID" value="ENSACAP00000020298.2"/>
    <property type="gene ID" value="ENSACAG00000026177.3"/>
</dbReference>
<dbReference type="FunFam" id="2.60.120.40:FF:000013">
    <property type="entry name" value="CD40 ligand"/>
    <property type="match status" value="1"/>
</dbReference>
<reference evidence="21" key="3">
    <citation type="submission" date="2025-09" db="UniProtKB">
        <authorList>
            <consortium name="Ensembl"/>
        </authorList>
    </citation>
    <scope>IDENTIFICATION</scope>
</reference>
<evidence type="ECO:0000256" key="19">
    <source>
        <dbReference type="SAM" id="Phobius"/>
    </source>
</evidence>
<dbReference type="FunCoup" id="H9GTT6">
    <property type="interactions" value="60"/>
</dbReference>
<feature type="transmembrane region" description="Helical" evidence="19">
    <location>
        <begin position="71"/>
        <end position="93"/>
    </location>
</feature>
<dbReference type="GO" id="GO:0007166">
    <property type="term" value="P:cell surface receptor signaling pathway"/>
    <property type="evidence" value="ECO:0000318"/>
    <property type="project" value="GO_Central"/>
</dbReference>
<dbReference type="GO" id="GO:0032733">
    <property type="term" value="P:positive regulation of interleukin-10 production"/>
    <property type="evidence" value="ECO:0007669"/>
    <property type="project" value="Ensembl"/>
</dbReference>
<dbReference type="GO" id="GO:0030168">
    <property type="term" value="P:platelet activation"/>
    <property type="evidence" value="ECO:0007669"/>
    <property type="project" value="Ensembl"/>
</dbReference>
<name>H9GTT6_ANOCA</name>
<evidence type="ECO:0000256" key="11">
    <source>
        <dbReference type="ARBA" id="ARBA00022968"/>
    </source>
</evidence>
<dbReference type="GO" id="GO:0005615">
    <property type="term" value="C:extracellular space"/>
    <property type="evidence" value="ECO:0000318"/>
    <property type="project" value="GO_Central"/>
</dbReference>
<dbReference type="SMART" id="SM00207">
    <property type="entry name" value="TNF"/>
    <property type="match status" value="1"/>
</dbReference>
<sequence length="301" mass="32728">MEDAIVPQEVVGRHSDVLPFSLPCAAPKSQGSLDAPHTAKALEGARRMEAGDAYSPPSPRPSGSTVTMKTFLGLIGAFVIVQLVGTALFGLYLHMKLDKVGEEMSLGEDVLFLRRLQKCRKPQDGEATLLDCAKVLKSFQDLQDPTSKVPQESALAMQKGDKRPSATIHLAGSKDSNKVLQWKKTTYAPTDDAFSYQDGKLTVARGGRYYIYSQVAFCTNPVPHSPFSVNLYLHLPFESDKLLLKGVGTHGGADDVCGLQSIHLGRAVELQPGHAVFVNVTDSSRVNYDHGNTYFGMFELS</sequence>
<dbReference type="PANTHER" id="PTHR11471:SF5">
    <property type="entry name" value="CD40 LIGAND"/>
    <property type="match status" value="1"/>
</dbReference>
<evidence type="ECO:0000256" key="1">
    <source>
        <dbReference type="ARBA" id="ARBA00002725"/>
    </source>
</evidence>
<keyword evidence="12 19" id="KW-1133">Transmembrane helix</keyword>
<dbReference type="GO" id="GO:0005164">
    <property type="term" value="F:tumor necrosis factor receptor binding"/>
    <property type="evidence" value="ECO:0007669"/>
    <property type="project" value="InterPro"/>
</dbReference>
<dbReference type="PROSITE" id="PS50049">
    <property type="entry name" value="THD_2"/>
    <property type="match status" value="1"/>
</dbReference>
<evidence type="ECO:0000256" key="3">
    <source>
        <dbReference type="ARBA" id="ARBA00004401"/>
    </source>
</evidence>
<evidence type="ECO:0000256" key="16">
    <source>
        <dbReference type="ARBA" id="ARBA00033257"/>
    </source>
</evidence>
<dbReference type="GeneID" id="100556739"/>
<evidence type="ECO:0000256" key="15">
    <source>
        <dbReference type="ARBA" id="ARBA00023180"/>
    </source>
</evidence>
<dbReference type="GO" id="GO:0032753">
    <property type="term" value="P:positive regulation of interleukin-4 production"/>
    <property type="evidence" value="ECO:0007669"/>
    <property type="project" value="Ensembl"/>
</dbReference>
<evidence type="ECO:0000256" key="7">
    <source>
        <dbReference type="ARBA" id="ARBA00022475"/>
    </source>
</evidence>
<dbReference type="GO" id="GO:0007229">
    <property type="term" value="P:integrin-mediated signaling pathway"/>
    <property type="evidence" value="ECO:0007669"/>
    <property type="project" value="Ensembl"/>
</dbReference>
<dbReference type="GeneTree" id="ENSGT01130000278318"/>
<protein>
    <recommendedName>
        <fullName evidence="6">CD40 ligand</fullName>
    </recommendedName>
    <alternativeName>
        <fullName evidence="16">Tumor necrosis factor ligand superfamily member 5</fullName>
    </alternativeName>
</protein>
<dbReference type="GO" id="GO:0042102">
    <property type="term" value="P:positive regulation of T cell proliferation"/>
    <property type="evidence" value="ECO:0007669"/>
    <property type="project" value="Ensembl"/>
</dbReference>
<dbReference type="GO" id="GO:0005178">
    <property type="term" value="F:integrin binding"/>
    <property type="evidence" value="ECO:0007669"/>
    <property type="project" value="Ensembl"/>
</dbReference>
<gene>
    <name evidence="21" type="primary">CD40LG</name>
</gene>
<evidence type="ECO:0000256" key="10">
    <source>
        <dbReference type="ARBA" id="ARBA00022692"/>
    </source>
</evidence>
<evidence type="ECO:0000256" key="8">
    <source>
        <dbReference type="ARBA" id="ARBA00022514"/>
    </source>
</evidence>
<dbReference type="CTD" id="959"/>
<dbReference type="STRING" id="28377.ENSACAP00000020298"/>
<dbReference type="GO" id="GO:2000353">
    <property type="term" value="P:positive regulation of endothelial cell apoptotic process"/>
    <property type="evidence" value="ECO:0007669"/>
    <property type="project" value="Ensembl"/>
</dbReference>
<feature type="site" description="Cleavage" evidence="17">
    <location>
        <begin position="156"/>
        <end position="157"/>
    </location>
</feature>
<feature type="disulfide bond" evidence="18">
    <location>
        <begin position="218"/>
        <end position="257"/>
    </location>
</feature>
<dbReference type="GO" id="GO:0009897">
    <property type="term" value="C:external side of plasma membrane"/>
    <property type="evidence" value="ECO:0007669"/>
    <property type="project" value="Ensembl"/>
</dbReference>
<dbReference type="Proteomes" id="UP000001646">
    <property type="component" value="Unplaced"/>
</dbReference>
<evidence type="ECO:0000256" key="14">
    <source>
        <dbReference type="ARBA" id="ARBA00023157"/>
    </source>
</evidence>
<evidence type="ECO:0000313" key="21">
    <source>
        <dbReference type="Ensembl" id="ENSACAP00000020298.2"/>
    </source>
</evidence>
<dbReference type="GO" id="GO:0043123">
    <property type="term" value="P:positive regulation of canonical NF-kappaB signal transduction"/>
    <property type="evidence" value="ECO:0000318"/>
    <property type="project" value="GO_Central"/>
</dbReference>
<dbReference type="Bgee" id="ENSACAG00000026177">
    <property type="expression patterns" value="Expressed in adrenal gland and 2 other cell types or tissues"/>
</dbReference>
<feature type="domain" description="THD" evidence="20">
    <location>
        <begin position="166"/>
        <end position="300"/>
    </location>
</feature>
<dbReference type="GO" id="GO:0002637">
    <property type="term" value="P:regulation of immunoglobulin production"/>
    <property type="evidence" value="ECO:0007669"/>
    <property type="project" value="Ensembl"/>
</dbReference>
<keyword evidence="10 19" id="KW-0812">Transmembrane</keyword>
<evidence type="ECO:0000256" key="17">
    <source>
        <dbReference type="PIRSR" id="PIRSR016527-1"/>
    </source>
</evidence>
<keyword evidence="8" id="KW-0202">Cytokine</keyword>
<comment type="subcellular location">
    <subcellularLocation>
        <location evidence="3">Cell membrane</location>
        <topology evidence="3">Single-pass type II membrane protein</topology>
    </subcellularLocation>
    <subcellularLocation>
        <location evidence="2">Cell surface</location>
    </subcellularLocation>
    <subcellularLocation>
        <location evidence="4">Secreted</location>
    </subcellularLocation>
</comment>
<dbReference type="InParanoid" id="H9GTT6"/>
<dbReference type="GO" id="GO:0043066">
    <property type="term" value="P:negative regulation of apoptotic process"/>
    <property type="evidence" value="ECO:0007669"/>
    <property type="project" value="Ensembl"/>
</dbReference>
<reference evidence="21" key="1">
    <citation type="submission" date="2009-12" db="EMBL/GenBank/DDBJ databases">
        <title>The Genome Sequence of Anolis carolinensis (Green Anole Lizard).</title>
        <authorList>
            <consortium name="The Genome Sequencing Platform"/>
            <person name="Di Palma F."/>
            <person name="Alfoldi J."/>
            <person name="Heiman D."/>
            <person name="Young S."/>
            <person name="Grabherr M."/>
            <person name="Johnson J."/>
            <person name="Lander E.S."/>
            <person name="Lindblad-Toh K."/>
        </authorList>
    </citation>
    <scope>NUCLEOTIDE SEQUENCE [LARGE SCALE GENOMIC DNA]</scope>
    <source>
        <strain evidence="21">JBL SC #1</strain>
    </source>
</reference>
<comment type="similarity">
    <text evidence="5">Belongs to the tumor necrosis factor family.</text>
</comment>
<dbReference type="GO" id="GO:0045190">
    <property type="term" value="P:isotype switching"/>
    <property type="evidence" value="ECO:0007669"/>
    <property type="project" value="Ensembl"/>
</dbReference>
<dbReference type="GO" id="GO:0030183">
    <property type="term" value="P:B cell differentiation"/>
    <property type="evidence" value="ECO:0007669"/>
    <property type="project" value="Ensembl"/>
</dbReference>
<dbReference type="GO" id="GO:0006954">
    <property type="term" value="P:inflammatory response"/>
    <property type="evidence" value="ECO:0007669"/>
    <property type="project" value="Ensembl"/>
</dbReference>
<dbReference type="PRINTS" id="PR01702">
    <property type="entry name" value="CD40LIGAND"/>
</dbReference>
<comment type="function">
    <text evidence="1">Acts as a ligand for integrins, specifically ITGA5:ITGB1 and ITGAV:ITGB3; both integrins and the CD40 receptor are required for activation of CD40-CD40LG signaling, which have cell-type dependent effects, such as B-cell activation, NF-kappa-B signaling and anti-apoptotic signaling.</text>
</comment>